<dbReference type="InterPro" id="IPR003594">
    <property type="entry name" value="HATPase_dom"/>
</dbReference>
<accession>A0ABU5QEZ9</accession>
<gene>
    <name evidence="5" type="ORF">VB248_19295</name>
</gene>
<dbReference type="GO" id="GO:0016301">
    <property type="term" value="F:kinase activity"/>
    <property type="evidence" value="ECO:0007669"/>
    <property type="project" value="UniProtKB-KW"/>
</dbReference>
<comment type="catalytic activity">
    <reaction evidence="1">
        <text>ATP + protein L-histidine = ADP + protein N-phospho-L-histidine.</text>
        <dbReference type="EC" id="2.7.13.3"/>
    </reaction>
</comment>
<dbReference type="EMBL" id="JAYFUM010000026">
    <property type="protein sequence ID" value="MEA5141308.1"/>
    <property type="molecule type" value="Genomic_DNA"/>
</dbReference>
<dbReference type="SMART" id="SM00387">
    <property type="entry name" value="HATPase_c"/>
    <property type="match status" value="1"/>
</dbReference>
<dbReference type="PANTHER" id="PTHR43547:SF2">
    <property type="entry name" value="HYBRID SIGNAL TRANSDUCTION HISTIDINE KINASE C"/>
    <property type="match status" value="1"/>
</dbReference>
<evidence type="ECO:0000313" key="6">
    <source>
        <dbReference type="Proteomes" id="UP001302949"/>
    </source>
</evidence>
<evidence type="ECO:0000259" key="4">
    <source>
        <dbReference type="PROSITE" id="PS50109"/>
    </source>
</evidence>
<name>A0ABU5QEZ9_9BACT</name>
<dbReference type="Pfam" id="PF02518">
    <property type="entry name" value="HATPase_c"/>
    <property type="match status" value="1"/>
</dbReference>
<keyword evidence="5" id="KW-0418">Kinase</keyword>
<dbReference type="PROSITE" id="PS50109">
    <property type="entry name" value="HIS_KIN"/>
    <property type="match status" value="1"/>
</dbReference>
<sequence length="101" mass="11407">MDNLLSNAFKYSYNKPNPRVVISFLKDEFQILVLDSGIGIPHNEQAYIYEPFFRAKNVGSIQGNGLGLEIVKDLVLLNNGYINFESKENQGTLFSVGFPYI</sequence>
<dbReference type="PRINTS" id="PR00344">
    <property type="entry name" value="BCTRLSENSOR"/>
</dbReference>
<dbReference type="PANTHER" id="PTHR43547">
    <property type="entry name" value="TWO-COMPONENT HISTIDINE KINASE"/>
    <property type="match status" value="1"/>
</dbReference>
<evidence type="ECO:0000256" key="3">
    <source>
        <dbReference type="ARBA" id="ARBA00022553"/>
    </source>
</evidence>
<keyword evidence="6" id="KW-1185">Reference proteome</keyword>
<dbReference type="CDD" id="cd00075">
    <property type="entry name" value="HATPase"/>
    <property type="match status" value="1"/>
</dbReference>
<evidence type="ECO:0000256" key="2">
    <source>
        <dbReference type="ARBA" id="ARBA00012438"/>
    </source>
</evidence>
<reference evidence="5 6" key="1">
    <citation type="submission" date="2023-12" db="EMBL/GenBank/DDBJ databases">
        <title>Novel species of the genus Arcicella isolated from rivers.</title>
        <authorList>
            <person name="Lu H."/>
        </authorList>
    </citation>
    <scope>NUCLEOTIDE SEQUENCE [LARGE SCALE GENOMIC DNA]</scope>
    <source>
        <strain evidence="5 6">KCTC 23307</strain>
    </source>
</reference>
<dbReference type="InterPro" id="IPR004358">
    <property type="entry name" value="Sig_transdc_His_kin-like_C"/>
</dbReference>
<keyword evidence="5" id="KW-0808">Transferase</keyword>
<evidence type="ECO:0000313" key="5">
    <source>
        <dbReference type="EMBL" id="MEA5141308.1"/>
    </source>
</evidence>
<dbReference type="SUPFAM" id="SSF55874">
    <property type="entry name" value="ATPase domain of HSP90 chaperone/DNA topoisomerase II/histidine kinase"/>
    <property type="match status" value="1"/>
</dbReference>
<protein>
    <recommendedName>
        <fullName evidence="2">histidine kinase</fullName>
        <ecNumber evidence="2">2.7.13.3</ecNumber>
    </recommendedName>
</protein>
<dbReference type="RefSeq" id="WP_323298528.1">
    <property type="nucleotide sequence ID" value="NZ_JAYFUM010000026.1"/>
</dbReference>
<dbReference type="EC" id="2.7.13.3" evidence="2"/>
<dbReference type="InterPro" id="IPR036890">
    <property type="entry name" value="HATPase_C_sf"/>
</dbReference>
<proteinExistence type="predicted"/>
<organism evidence="5 6">
    <name type="scientific">Arcicella rigui</name>
    <dbReference type="NCBI Taxonomy" id="797020"/>
    <lineage>
        <taxon>Bacteria</taxon>
        <taxon>Pseudomonadati</taxon>
        <taxon>Bacteroidota</taxon>
        <taxon>Cytophagia</taxon>
        <taxon>Cytophagales</taxon>
        <taxon>Flectobacillaceae</taxon>
        <taxon>Arcicella</taxon>
    </lineage>
</organism>
<dbReference type="Gene3D" id="3.30.565.10">
    <property type="entry name" value="Histidine kinase-like ATPase, C-terminal domain"/>
    <property type="match status" value="1"/>
</dbReference>
<feature type="domain" description="Histidine kinase" evidence="4">
    <location>
        <begin position="1"/>
        <end position="101"/>
    </location>
</feature>
<evidence type="ECO:0000256" key="1">
    <source>
        <dbReference type="ARBA" id="ARBA00000085"/>
    </source>
</evidence>
<comment type="caution">
    <text evidence="5">The sequence shown here is derived from an EMBL/GenBank/DDBJ whole genome shotgun (WGS) entry which is preliminary data.</text>
</comment>
<dbReference type="InterPro" id="IPR005467">
    <property type="entry name" value="His_kinase_dom"/>
</dbReference>
<dbReference type="Proteomes" id="UP001302949">
    <property type="component" value="Unassembled WGS sequence"/>
</dbReference>
<keyword evidence="3" id="KW-0597">Phosphoprotein</keyword>